<feature type="region of interest" description="Disordered" evidence="3">
    <location>
        <begin position="1"/>
        <end position="30"/>
    </location>
</feature>
<comment type="caution">
    <text evidence="5">The sequence shown here is derived from an EMBL/GenBank/DDBJ whole genome shotgun (WGS) entry which is preliminary data.</text>
</comment>
<dbReference type="InterPro" id="IPR036910">
    <property type="entry name" value="HMG_box_dom_sf"/>
</dbReference>
<feature type="compositionally biased region" description="Basic residues" evidence="3">
    <location>
        <begin position="8"/>
        <end position="20"/>
    </location>
</feature>
<dbReference type="Gene3D" id="1.10.30.10">
    <property type="entry name" value="High mobility group box domain"/>
    <property type="match status" value="1"/>
</dbReference>
<organism evidence="5 6">
    <name type="scientific">Xylaria bambusicola</name>
    <dbReference type="NCBI Taxonomy" id="326684"/>
    <lineage>
        <taxon>Eukaryota</taxon>
        <taxon>Fungi</taxon>
        <taxon>Dikarya</taxon>
        <taxon>Ascomycota</taxon>
        <taxon>Pezizomycotina</taxon>
        <taxon>Sordariomycetes</taxon>
        <taxon>Xylariomycetidae</taxon>
        <taxon>Xylariales</taxon>
        <taxon>Xylariaceae</taxon>
        <taxon>Xylaria</taxon>
    </lineage>
</organism>
<dbReference type="Proteomes" id="UP001305414">
    <property type="component" value="Unassembled WGS sequence"/>
</dbReference>
<evidence type="ECO:0000256" key="1">
    <source>
        <dbReference type="ARBA" id="ARBA00023125"/>
    </source>
</evidence>
<dbReference type="InterPro" id="IPR050342">
    <property type="entry name" value="HMGB"/>
</dbReference>
<evidence type="ECO:0000313" key="5">
    <source>
        <dbReference type="EMBL" id="KAK5633149.1"/>
    </source>
</evidence>
<protein>
    <recommendedName>
        <fullName evidence="4">HMG box domain-containing protein</fullName>
    </recommendedName>
</protein>
<dbReference type="InterPro" id="IPR009071">
    <property type="entry name" value="HMG_box_dom"/>
</dbReference>
<dbReference type="EMBL" id="JAWHQM010000030">
    <property type="protein sequence ID" value="KAK5633149.1"/>
    <property type="molecule type" value="Genomic_DNA"/>
</dbReference>
<feature type="region of interest" description="Disordered" evidence="3">
    <location>
        <begin position="46"/>
        <end position="72"/>
    </location>
</feature>
<dbReference type="GO" id="GO:0005634">
    <property type="term" value="C:nucleus"/>
    <property type="evidence" value="ECO:0007669"/>
    <property type="project" value="UniProtKB-UniRule"/>
</dbReference>
<evidence type="ECO:0000256" key="3">
    <source>
        <dbReference type="SAM" id="MobiDB-lite"/>
    </source>
</evidence>
<dbReference type="Pfam" id="PF00505">
    <property type="entry name" value="HMG_box"/>
    <property type="match status" value="2"/>
</dbReference>
<feature type="domain" description="HMG box" evidence="4">
    <location>
        <begin position="26"/>
        <end position="113"/>
    </location>
</feature>
<evidence type="ECO:0000313" key="6">
    <source>
        <dbReference type="Proteomes" id="UP001305414"/>
    </source>
</evidence>
<sequence>MPKEATKRGKAGKPEKRKGKKDPNAPKRGLSAYMFFANEQRENVRDENPGISFGAIDPVGSNPQYSGTNTATGQVGKILGERWKALNDKQRAPYEAKAAADKKRYEDEKQAYQVQPLIIRISFP</sequence>
<dbReference type="SUPFAM" id="SSF47095">
    <property type="entry name" value="HMG-box"/>
    <property type="match status" value="1"/>
</dbReference>
<reference evidence="5 6" key="1">
    <citation type="submission" date="2023-10" db="EMBL/GenBank/DDBJ databases">
        <title>Draft genome sequence of Xylaria bambusicola isolate GMP-LS, the root and basal stem rot pathogen of sugarcane in Indonesia.</title>
        <authorList>
            <person name="Selvaraj P."/>
            <person name="Muralishankar V."/>
            <person name="Muruganantham S."/>
            <person name="Sp S."/>
            <person name="Haryani S."/>
            <person name="Lau K.J.X."/>
            <person name="Naqvi N.I."/>
        </authorList>
    </citation>
    <scope>NUCLEOTIDE SEQUENCE [LARGE SCALE GENOMIC DNA]</scope>
    <source>
        <strain evidence="5">GMP-LS</strain>
    </source>
</reference>
<evidence type="ECO:0000259" key="4">
    <source>
        <dbReference type="PROSITE" id="PS50118"/>
    </source>
</evidence>
<keyword evidence="1 2" id="KW-0238">DNA-binding</keyword>
<feature type="DNA-binding region" description="HMG box" evidence="2">
    <location>
        <begin position="26"/>
        <end position="113"/>
    </location>
</feature>
<dbReference type="SMART" id="SM00398">
    <property type="entry name" value="HMG"/>
    <property type="match status" value="1"/>
</dbReference>
<accession>A0AAN7UYN8</accession>
<dbReference type="PANTHER" id="PTHR48112:SF22">
    <property type="entry name" value="MITOCHONDRIAL TRANSCRIPTION FACTOR A, ISOFORM B"/>
    <property type="match status" value="1"/>
</dbReference>
<dbReference type="CDD" id="cd01390">
    <property type="entry name" value="HMG-box_NHP6-like"/>
    <property type="match status" value="1"/>
</dbReference>
<proteinExistence type="predicted"/>
<keyword evidence="6" id="KW-1185">Reference proteome</keyword>
<evidence type="ECO:0000256" key="2">
    <source>
        <dbReference type="PROSITE-ProRule" id="PRU00267"/>
    </source>
</evidence>
<dbReference type="AlphaFoldDB" id="A0AAN7UYN8"/>
<dbReference type="PANTHER" id="PTHR48112">
    <property type="entry name" value="HIGH MOBILITY GROUP PROTEIN DSP1"/>
    <property type="match status" value="1"/>
</dbReference>
<keyword evidence="2" id="KW-0539">Nucleus</keyword>
<dbReference type="PROSITE" id="PS50118">
    <property type="entry name" value="HMG_BOX_2"/>
    <property type="match status" value="1"/>
</dbReference>
<gene>
    <name evidence="5" type="ORF">RRF57_008863</name>
</gene>
<dbReference type="GO" id="GO:0003677">
    <property type="term" value="F:DNA binding"/>
    <property type="evidence" value="ECO:0007669"/>
    <property type="project" value="UniProtKB-UniRule"/>
</dbReference>
<feature type="compositionally biased region" description="Polar residues" evidence="3">
    <location>
        <begin position="61"/>
        <end position="72"/>
    </location>
</feature>
<name>A0AAN7UYN8_9PEZI</name>